<organism evidence="12 13">
    <name type="scientific">Pseudoalteromonas ulvae</name>
    <dbReference type="NCBI Taxonomy" id="107327"/>
    <lineage>
        <taxon>Bacteria</taxon>
        <taxon>Pseudomonadati</taxon>
        <taxon>Pseudomonadota</taxon>
        <taxon>Gammaproteobacteria</taxon>
        <taxon>Alteromonadales</taxon>
        <taxon>Pseudoalteromonadaceae</taxon>
        <taxon>Pseudoalteromonas</taxon>
    </lineage>
</organism>
<dbReference type="GO" id="GO:0015628">
    <property type="term" value="P:protein secretion by the type II secretion system"/>
    <property type="evidence" value="ECO:0007669"/>
    <property type="project" value="InterPro"/>
</dbReference>
<evidence type="ECO:0000256" key="6">
    <source>
        <dbReference type="ARBA" id="ARBA00022692"/>
    </source>
</evidence>
<dbReference type="Pfam" id="PF04612">
    <property type="entry name" value="T2SSM"/>
    <property type="match status" value="1"/>
</dbReference>
<evidence type="ECO:0000256" key="11">
    <source>
        <dbReference type="SAM" id="Phobius"/>
    </source>
</evidence>
<evidence type="ECO:0000256" key="5">
    <source>
        <dbReference type="ARBA" id="ARBA00022519"/>
    </source>
</evidence>
<sequence>MNQVVKYWQSLNTKEQKLLSIAGGVFVLFVLVMGVIRPLNAALAKAEKELASQQQLAVWLQTSIQKIKASNPRAVSSSASLSSLVNTSKNRYNITINRMQPKDDSLRVSIDTVEFNKLVDWLAELTAQHGVMITNVELSKHDNPGFVKVNRLVIEK</sequence>
<evidence type="ECO:0000313" key="13">
    <source>
        <dbReference type="Proteomes" id="UP000194841"/>
    </source>
</evidence>
<dbReference type="RefSeq" id="WP_086744844.1">
    <property type="nucleotide sequence ID" value="NZ_MWPV01000004.1"/>
</dbReference>
<dbReference type="Proteomes" id="UP000194841">
    <property type="component" value="Unassembled WGS sequence"/>
</dbReference>
<evidence type="ECO:0000256" key="2">
    <source>
        <dbReference type="ARBA" id="ARBA00010637"/>
    </source>
</evidence>
<accession>A0A244CP38</accession>
<evidence type="ECO:0000256" key="4">
    <source>
        <dbReference type="ARBA" id="ARBA00022475"/>
    </source>
</evidence>
<evidence type="ECO:0000256" key="1">
    <source>
        <dbReference type="ARBA" id="ARBA00004377"/>
    </source>
</evidence>
<evidence type="ECO:0000256" key="7">
    <source>
        <dbReference type="ARBA" id="ARBA00022927"/>
    </source>
</evidence>
<dbReference type="EMBL" id="MWPV01000004">
    <property type="protein sequence ID" value="OUL57387.1"/>
    <property type="molecule type" value="Genomic_DNA"/>
</dbReference>
<gene>
    <name evidence="12" type="ORF">B1199_14575</name>
</gene>
<dbReference type="AlphaFoldDB" id="A0A244CP38"/>
<protein>
    <recommendedName>
        <fullName evidence="10">Type II secretion system protein M</fullName>
        <shortName evidence="10">T2SS protein M</shortName>
    </recommendedName>
    <alternativeName>
        <fullName evidence="10">General secretion pathway protein M</fullName>
    </alternativeName>
</protein>
<dbReference type="OrthoDB" id="6624834at2"/>
<dbReference type="GO" id="GO:0005886">
    <property type="term" value="C:plasma membrane"/>
    <property type="evidence" value="ECO:0007669"/>
    <property type="project" value="UniProtKB-SubCell"/>
</dbReference>
<reference evidence="12 13" key="1">
    <citation type="submission" date="2017-02" db="EMBL/GenBank/DDBJ databases">
        <title>Pseudoalteromonas ulvae TC14 Genome.</title>
        <authorList>
            <person name="Molmeret M."/>
        </authorList>
    </citation>
    <scope>NUCLEOTIDE SEQUENCE [LARGE SCALE GENOMIC DNA]</scope>
    <source>
        <strain evidence="12">TC14</strain>
    </source>
</reference>
<dbReference type="SUPFAM" id="SSF103054">
    <property type="entry name" value="General secretion pathway protein M, EpsM"/>
    <property type="match status" value="1"/>
</dbReference>
<keyword evidence="8 11" id="KW-1133">Transmembrane helix</keyword>
<comment type="function">
    <text evidence="10">Inner membrane component of the type II secretion system required for the energy-dependent secretion of extracellular factors such as proteases and toxins from the periplasm.</text>
</comment>
<comment type="similarity">
    <text evidence="2 10">Belongs to the GSP M family.</text>
</comment>
<proteinExistence type="inferred from homology"/>
<dbReference type="GO" id="GO:0015627">
    <property type="term" value="C:type II protein secretion system complex"/>
    <property type="evidence" value="ECO:0007669"/>
    <property type="project" value="InterPro"/>
</dbReference>
<feature type="transmembrane region" description="Helical" evidence="11">
    <location>
        <begin position="18"/>
        <end position="36"/>
    </location>
</feature>
<comment type="subcellular location">
    <subcellularLocation>
        <location evidence="1">Cell inner membrane</location>
        <topology evidence="1">Single-pass membrane protein</topology>
    </subcellularLocation>
</comment>
<dbReference type="Gene3D" id="3.30.1360.100">
    <property type="entry name" value="General secretion pathway protein M, EpsM"/>
    <property type="match status" value="1"/>
</dbReference>
<dbReference type="InterPro" id="IPR007690">
    <property type="entry name" value="T2SS_GspM"/>
</dbReference>
<dbReference type="InterPro" id="IPR023229">
    <property type="entry name" value="T2SS_M_periplasmic_sf"/>
</dbReference>
<comment type="caution">
    <text evidence="12">The sequence shown here is derived from an EMBL/GenBank/DDBJ whole genome shotgun (WGS) entry which is preliminary data.</text>
</comment>
<keyword evidence="13" id="KW-1185">Reference proteome</keyword>
<keyword evidence="3 10" id="KW-0813">Transport</keyword>
<evidence type="ECO:0000256" key="3">
    <source>
        <dbReference type="ARBA" id="ARBA00022448"/>
    </source>
</evidence>
<keyword evidence="9 10" id="KW-0472">Membrane</keyword>
<name>A0A244CP38_PSEDV</name>
<evidence type="ECO:0000256" key="8">
    <source>
        <dbReference type="ARBA" id="ARBA00022989"/>
    </source>
</evidence>
<evidence type="ECO:0000313" key="12">
    <source>
        <dbReference type="EMBL" id="OUL57387.1"/>
    </source>
</evidence>
<evidence type="ECO:0000256" key="10">
    <source>
        <dbReference type="PIRNR" id="PIRNR006291"/>
    </source>
</evidence>
<keyword evidence="5 10" id="KW-0997">Cell inner membrane</keyword>
<evidence type="ECO:0000256" key="9">
    <source>
        <dbReference type="ARBA" id="ARBA00023136"/>
    </source>
</evidence>
<dbReference type="PIRSF" id="PIRSF006291">
    <property type="entry name" value="GspM"/>
    <property type="match status" value="1"/>
</dbReference>
<keyword evidence="4 10" id="KW-1003">Cell membrane</keyword>
<keyword evidence="6 11" id="KW-0812">Transmembrane</keyword>
<keyword evidence="7 10" id="KW-0653">Protein transport</keyword>